<dbReference type="InterPro" id="IPR016181">
    <property type="entry name" value="Acyl_CoA_acyltransferase"/>
</dbReference>
<gene>
    <name evidence="4" type="ORF">A7P95_00305</name>
</gene>
<dbReference type="STRING" id="1795827.A7P95_00305"/>
<dbReference type="EMBL" id="LXSL01000009">
    <property type="protein sequence ID" value="OAM31508.1"/>
    <property type="molecule type" value="Genomic_DNA"/>
</dbReference>
<dbReference type="Gene3D" id="3.40.630.30">
    <property type="match status" value="1"/>
</dbReference>
<keyword evidence="1 4" id="KW-0808">Transferase</keyword>
<evidence type="ECO:0000256" key="1">
    <source>
        <dbReference type="ARBA" id="ARBA00022679"/>
    </source>
</evidence>
<organism evidence="4 5">
    <name type="scientific">Eikenella longinqua</name>
    <dbReference type="NCBI Taxonomy" id="1795827"/>
    <lineage>
        <taxon>Bacteria</taxon>
        <taxon>Pseudomonadati</taxon>
        <taxon>Pseudomonadota</taxon>
        <taxon>Betaproteobacteria</taxon>
        <taxon>Neisseriales</taxon>
        <taxon>Neisseriaceae</taxon>
        <taxon>Eikenella</taxon>
    </lineage>
</organism>
<keyword evidence="5" id="KW-1185">Reference proteome</keyword>
<sequence length="156" mass="17644">MPIRPAQTADAERIGELLYQVHAVHAQARPDLYRAGARKYSDEEVRALIADENQPVFVYQDESGKVQGYAVCQFQVACGDVSLVDRKVLYLDDLCVDASQRGKKIGEQLYHYLLEFARAQGCHSLTLNVMHGNDGAERFYRRLGMTPLKTLLEQQL</sequence>
<dbReference type="PANTHER" id="PTHR43877">
    <property type="entry name" value="AMINOALKYLPHOSPHONATE N-ACETYLTRANSFERASE-RELATED-RELATED"/>
    <property type="match status" value="1"/>
</dbReference>
<evidence type="ECO:0000313" key="4">
    <source>
        <dbReference type="EMBL" id="OAM31508.1"/>
    </source>
</evidence>
<evidence type="ECO:0000313" key="5">
    <source>
        <dbReference type="Proteomes" id="UP000077885"/>
    </source>
</evidence>
<dbReference type="InterPro" id="IPR050832">
    <property type="entry name" value="Bact_Acetyltransf"/>
</dbReference>
<dbReference type="Proteomes" id="UP000077885">
    <property type="component" value="Unassembled WGS sequence"/>
</dbReference>
<reference evidence="5" key="1">
    <citation type="submission" date="2016-05" db="EMBL/GenBank/DDBJ databases">
        <title>Draft genome of Corynebacterium afermentans subsp. afermentans LCDC 88199T.</title>
        <authorList>
            <person name="Bernier A.-M."/>
            <person name="Bernard K."/>
        </authorList>
    </citation>
    <scope>NUCLEOTIDE SEQUENCE [LARGE SCALE GENOMIC DNA]</scope>
    <source>
        <strain evidence="5">NML02-A-017</strain>
    </source>
</reference>
<evidence type="ECO:0000259" key="3">
    <source>
        <dbReference type="PROSITE" id="PS51186"/>
    </source>
</evidence>
<keyword evidence="2" id="KW-0012">Acyltransferase</keyword>
<dbReference type="InterPro" id="IPR000182">
    <property type="entry name" value="GNAT_dom"/>
</dbReference>
<dbReference type="Pfam" id="PF00583">
    <property type="entry name" value="Acetyltransf_1"/>
    <property type="match status" value="1"/>
</dbReference>
<dbReference type="SUPFAM" id="SSF55729">
    <property type="entry name" value="Acyl-CoA N-acyltransferases (Nat)"/>
    <property type="match status" value="1"/>
</dbReference>
<feature type="domain" description="N-acetyltransferase" evidence="3">
    <location>
        <begin position="1"/>
        <end position="156"/>
    </location>
</feature>
<evidence type="ECO:0000256" key="2">
    <source>
        <dbReference type="ARBA" id="ARBA00023315"/>
    </source>
</evidence>
<dbReference type="GO" id="GO:0016747">
    <property type="term" value="F:acyltransferase activity, transferring groups other than amino-acyl groups"/>
    <property type="evidence" value="ECO:0007669"/>
    <property type="project" value="InterPro"/>
</dbReference>
<dbReference type="AlphaFoldDB" id="A0A1A9S2J1"/>
<protein>
    <submittedName>
        <fullName evidence="4">GNAT family acetyltransferase</fullName>
    </submittedName>
</protein>
<comment type="caution">
    <text evidence="4">The sequence shown here is derived from an EMBL/GenBank/DDBJ whole genome shotgun (WGS) entry which is preliminary data.</text>
</comment>
<accession>A0A1A9S2J1</accession>
<name>A0A1A9S2J1_9NEIS</name>
<dbReference type="OrthoDB" id="9805924at2"/>
<dbReference type="PROSITE" id="PS51186">
    <property type="entry name" value="GNAT"/>
    <property type="match status" value="1"/>
</dbReference>
<dbReference type="RefSeq" id="WP_067589451.1">
    <property type="nucleotide sequence ID" value="NZ_LXSL01000009.1"/>
</dbReference>
<dbReference type="CDD" id="cd04301">
    <property type="entry name" value="NAT_SF"/>
    <property type="match status" value="1"/>
</dbReference>
<proteinExistence type="predicted"/>